<name>A0A1H3HLI4_9EURY</name>
<organism evidence="1 2">
    <name type="scientific">Halobellus clavatus</name>
    <dbReference type="NCBI Taxonomy" id="660517"/>
    <lineage>
        <taxon>Archaea</taxon>
        <taxon>Methanobacteriati</taxon>
        <taxon>Methanobacteriota</taxon>
        <taxon>Stenosarchaea group</taxon>
        <taxon>Halobacteria</taxon>
        <taxon>Halobacteriales</taxon>
        <taxon>Haloferacaceae</taxon>
        <taxon>Halobellus</taxon>
    </lineage>
</organism>
<keyword evidence="2" id="KW-1185">Reference proteome</keyword>
<proteinExistence type="predicted"/>
<dbReference type="Proteomes" id="UP000199170">
    <property type="component" value="Unassembled WGS sequence"/>
</dbReference>
<reference evidence="2" key="1">
    <citation type="submission" date="2016-10" db="EMBL/GenBank/DDBJ databases">
        <authorList>
            <person name="Varghese N."/>
            <person name="Submissions S."/>
        </authorList>
    </citation>
    <scope>NUCLEOTIDE SEQUENCE [LARGE SCALE GENOMIC DNA]</scope>
    <source>
        <strain evidence="2">CGMCC 1.10118</strain>
    </source>
</reference>
<accession>A0A1H3HLI4</accession>
<dbReference type="EMBL" id="FNPB01000007">
    <property type="protein sequence ID" value="SDY15668.1"/>
    <property type="molecule type" value="Genomic_DNA"/>
</dbReference>
<evidence type="ECO:0008006" key="3">
    <source>
        <dbReference type="Google" id="ProtNLM"/>
    </source>
</evidence>
<dbReference type="AlphaFoldDB" id="A0A1H3HLI4"/>
<sequence>MEMEVIRTVKVKLDVPEQRRDALHQTADQFRYCANQTSEWAWRDSSNEYCVTSKEKAEDALYDRLREETDLTANLVQKGIRRAVEAVKSGVKAWKRGDRTSQPHFDS</sequence>
<protein>
    <recommendedName>
        <fullName evidence="3">Transposase, putative, N-terminal domain-containing protein</fullName>
    </recommendedName>
</protein>
<evidence type="ECO:0000313" key="1">
    <source>
        <dbReference type="EMBL" id="SDY15668.1"/>
    </source>
</evidence>
<evidence type="ECO:0000313" key="2">
    <source>
        <dbReference type="Proteomes" id="UP000199170"/>
    </source>
</evidence>
<gene>
    <name evidence="1" type="ORF">SAMN04487946_107124</name>
</gene>